<dbReference type="InterPro" id="IPR011989">
    <property type="entry name" value="ARM-like"/>
</dbReference>
<dbReference type="AlphaFoldDB" id="A0A160VG17"/>
<proteinExistence type="predicted"/>
<name>A0A160VG17_9ZZZZ</name>
<evidence type="ECO:0000313" key="1">
    <source>
        <dbReference type="EMBL" id="CUV09503.1"/>
    </source>
</evidence>
<dbReference type="EMBL" id="FAXC01000259">
    <property type="protein sequence ID" value="CUV09503.1"/>
    <property type="molecule type" value="Genomic_DNA"/>
</dbReference>
<evidence type="ECO:0008006" key="2">
    <source>
        <dbReference type="Google" id="ProtNLM"/>
    </source>
</evidence>
<gene>
    <name evidence="1" type="ORF">MGWOODY_Mmi775</name>
</gene>
<organism evidence="1">
    <name type="scientific">hydrothermal vent metagenome</name>
    <dbReference type="NCBI Taxonomy" id="652676"/>
    <lineage>
        <taxon>unclassified sequences</taxon>
        <taxon>metagenomes</taxon>
        <taxon>ecological metagenomes</taxon>
    </lineage>
</organism>
<sequence>MLKKFWPGEEESDDVSYELLEKLRTDFSEGKLQAIEEMIAIYNDTNQPFDVRISAGKALAETQHPTALNAISETVGEAAALDVTFMVASIELLAEFKDDPRAADAMVNAMNKVEEKTNSLQMALVQNLNKVRTKDQVLALLDLYEISRNNYNRTERLLTETLGALGTDEVVPILTQISRDPNVNLGIRNRALEILGKKDPSQVAGAFAELLGDPQTNLEVQDFALNTMKGVKEENLILALLQTYRSGKDQYYNLLNTLLEALGEFKDPSIQKAVKEIAMNDAYPQDIRVKAIDKLSDLGDETVIPSLMPILSDPNQFNLHSAVIQTVKNLGVYETYEQEIHRRTFEAHQKAVILNE</sequence>
<dbReference type="InterPro" id="IPR016024">
    <property type="entry name" value="ARM-type_fold"/>
</dbReference>
<dbReference type="Gene3D" id="1.25.10.10">
    <property type="entry name" value="Leucine-rich Repeat Variant"/>
    <property type="match status" value="1"/>
</dbReference>
<accession>A0A160VG17</accession>
<dbReference type="SUPFAM" id="SSF48371">
    <property type="entry name" value="ARM repeat"/>
    <property type="match status" value="1"/>
</dbReference>
<protein>
    <recommendedName>
        <fullName evidence="2">FOG: HEAT repeat</fullName>
    </recommendedName>
</protein>
<reference evidence="1" key="1">
    <citation type="submission" date="2015-10" db="EMBL/GenBank/DDBJ databases">
        <authorList>
            <person name="Gilbert D.G."/>
        </authorList>
    </citation>
    <scope>NUCLEOTIDE SEQUENCE</scope>
</reference>